<name>A0AAV0WDP2_9HEMI</name>
<feature type="signal peptide" evidence="2">
    <location>
        <begin position="1"/>
        <end position="17"/>
    </location>
</feature>
<feature type="chain" id="PRO_5043897615" evidence="2">
    <location>
        <begin position="18"/>
        <end position="234"/>
    </location>
</feature>
<comment type="caution">
    <text evidence="3">The sequence shown here is derived from an EMBL/GenBank/DDBJ whole genome shotgun (WGS) entry which is preliminary data.</text>
</comment>
<dbReference type="EMBL" id="CARXXK010000002">
    <property type="protein sequence ID" value="CAI6353901.1"/>
    <property type="molecule type" value="Genomic_DNA"/>
</dbReference>
<evidence type="ECO:0000256" key="2">
    <source>
        <dbReference type="SAM" id="SignalP"/>
    </source>
</evidence>
<accession>A0AAV0WDP2</accession>
<reference evidence="3 4" key="1">
    <citation type="submission" date="2023-01" db="EMBL/GenBank/DDBJ databases">
        <authorList>
            <person name="Whitehead M."/>
        </authorList>
    </citation>
    <scope>NUCLEOTIDE SEQUENCE [LARGE SCALE GENOMIC DNA]</scope>
</reference>
<evidence type="ECO:0000313" key="4">
    <source>
        <dbReference type="Proteomes" id="UP001160148"/>
    </source>
</evidence>
<keyword evidence="4" id="KW-1185">Reference proteome</keyword>
<keyword evidence="2" id="KW-0732">Signal</keyword>
<gene>
    <name evidence="3" type="ORF">MEUPH1_LOCUS9964</name>
</gene>
<proteinExistence type="predicted"/>
<evidence type="ECO:0000256" key="1">
    <source>
        <dbReference type="SAM" id="MobiDB-lite"/>
    </source>
</evidence>
<dbReference type="Proteomes" id="UP001160148">
    <property type="component" value="Unassembled WGS sequence"/>
</dbReference>
<organism evidence="3 4">
    <name type="scientific">Macrosiphum euphorbiae</name>
    <name type="common">potato aphid</name>
    <dbReference type="NCBI Taxonomy" id="13131"/>
    <lineage>
        <taxon>Eukaryota</taxon>
        <taxon>Metazoa</taxon>
        <taxon>Ecdysozoa</taxon>
        <taxon>Arthropoda</taxon>
        <taxon>Hexapoda</taxon>
        <taxon>Insecta</taxon>
        <taxon>Pterygota</taxon>
        <taxon>Neoptera</taxon>
        <taxon>Paraneoptera</taxon>
        <taxon>Hemiptera</taxon>
        <taxon>Sternorrhyncha</taxon>
        <taxon>Aphidomorpha</taxon>
        <taxon>Aphidoidea</taxon>
        <taxon>Aphididae</taxon>
        <taxon>Macrosiphini</taxon>
        <taxon>Macrosiphum</taxon>
    </lineage>
</organism>
<dbReference type="AlphaFoldDB" id="A0AAV0WDP2"/>
<feature type="region of interest" description="Disordered" evidence="1">
    <location>
        <begin position="181"/>
        <end position="201"/>
    </location>
</feature>
<sequence>MWLEILLVISVLSGTLALFLLYADPAERESVGGIVPELRPTPLSSRWSRLQLFKDEEDAARNVKTVTVSKDTIYAMMQRGVYALNTKDVKADDEGNAIDNGEDDRWARELMERMCAELDLHHPNVMSLNRLVNDYCDDLEKMMNEFEESLCCYNNSLAQLTEKRMAVEKEIKIQSAQCKQPDADEKVVATTNDESSHRHWKPRPVSIRDKIVVASRADDDFLTTIEQFGKEPHK</sequence>
<protein>
    <submittedName>
        <fullName evidence="3">Uncharacterized protein</fullName>
    </submittedName>
</protein>
<evidence type="ECO:0000313" key="3">
    <source>
        <dbReference type="EMBL" id="CAI6353901.1"/>
    </source>
</evidence>